<dbReference type="Proteomes" id="UP001596958">
    <property type="component" value="Unassembled WGS sequence"/>
</dbReference>
<feature type="non-terminal residue" evidence="1">
    <location>
        <position position="1"/>
    </location>
</feature>
<gene>
    <name evidence="1" type="ORF">ACFQZS_00005</name>
</gene>
<dbReference type="RefSeq" id="WP_377095791.1">
    <property type="nucleotide sequence ID" value="NZ_JBHTHU010000001.1"/>
</dbReference>
<evidence type="ECO:0000313" key="1">
    <source>
        <dbReference type="EMBL" id="MFD0748502.1"/>
    </source>
</evidence>
<proteinExistence type="predicted"/>
<evidence type="ECO:0000313" key="2">
    <source>
        <dbReference type="Proteomes" id="UP001596958"/>
    </source>
</evidence>
<protein>
    <submittedName>
        <fullName evidence="1">Uncharacterized protein</fullName>
    </submittedName>
</protein>
<name>A0ABW2YQB0_9SPHI</name>
<sequence>QKTYRYGNPKQPKINRYSVIELLNPYSKDGWVRFHKSGQWPAEKRGPWVMALSGEEFFRLDVWLLCI</sequence>
<dbReference type="EMBL" id="JBHTHU010000001">
    <property type="protein sequence ID" value="MFD0748502.1"/>
    <property type="molecule type" value="Genomic_DNA"/>
</dbReference>
<accession>A0ABW2YQB0</accession>
<comment type="caution">
    <text evidence="1">The sequence shown here is derived from an EMBL/GenBank/DDBJ whole genome shotgun (WGS) entry which is preliminary data.</text>
</comment>
<keyword evidence="2" id="KW-1185">Reference proteome</keyword>
<organism evidence="1 2">
    <name type="scientific">Mucilaginibacter calamicampi</name>
    <dbReference type="NCBI Taxonomy" id="1302352"/>
    <lineage>
        <taxon>Bacteria</taxon>
        <taxon>Pseudomonadati</taxon>
        <taxon>Bacteroidota</taxon>
        <taxon>Sphingobacteriia</taxon>
        <taxon>Sphingobacteriales</taxon>
        <taxon>Sphingobacteriaceae</taxon>
        <taxon>Mucilaginibacter</taxon>
    </lineage>
</organism>
<reference evidence="2" key="1">
    <citation type="journal article" date="2019" name="Int. J. Syst. Evol. Microbiol.">
        <title>The Global Catalogue of Microorganisms (GCM) 10K type strain sequencing project: providing services to taxonomists for standard genome sequencing and annotation.</title>
        <authorList>
            <consortium name="The Broad Institute Genomics Platform"/>
            <consortium name="The Broad Institute Genome Sequencing Center for Infectious Disease"/>
            <person name="Wu L."/>
            <person name="Ma J."/>
        </authorList>
    </citation>
    <scope>NUCLEOTIDE SEQUENCE [LARGE SCALE GENOMIC DNA]</scope>
    <source>
        <strain evidence="2">CCUG 63418</strain>
    </source>
</reference>